<feature type="compositionally biased region" description="Basic residues" evidence="1">
    <location>
        <begin position="1"/>
        <end position="16"/>
    </location>
</feature>
<keyword evidence="3" id="KW-1185">Reference proteome</keyword>
<sequence>MGGKKGKSSSKSKGSKRSFPSHQKESTLVHAAVGSSTQASSGVNILSSSIIQSYYSSINEFDDCHNSSIPCCNALQDIVEDIFPDAKIKDNEQVSNQTTGSIHTTEGDGNMKKNEKKIIEAKNEPKSSFFSKVVLKYLLQDRIQRLMAGEMTDENIILKSSVQNDVNASDIGSNTEKKKRKKKKKKKSKSTAVTSTSKVCENEAEKDETDVDVQQIVHAPQTDKILPQNSNSKITHSNKKEYECVDSKERQKIDNYLDRIIAKSIRYNPNSYEQNMQQLKSLLDLPENRSIDSFFNYIGARTSDQIEIPLIPVREIKSSILEKIKCRKCREDCEITLANMSSSASSIPYGSSIYQDGYEMDVLSGKEQSSKSPVKDGKFEVLNSLCLDRDTVEVSQQSKAQAPWQHHQKPHDHSMQYQDIEDGCPYALMEEGGNDCKINDKQDVVNAYKLVEDRHGYNIEIIKNGDAKYFRFEFNGIGPSSTTMRDFDCLLKDVIIPCGMSKIANIIPEDILQKLSGDIEVHWEKYTKLHMDLQECTKKMTDKLFEAEQMLLDSPTFNVRAFSILQECENIQHIFLTRCREILLHLDERTVFLQAVPNEKQKWTRNLMRTLWEIYFDTTEVLSKPYLIDMWKGIQLHCNRSGSVPLVCNSPPARDSLHRMLVERQNILSKLFDEMSNLLLVSKMDKEQPVKVMLVLGEYFHFLCESRRNDKATIECHLENVLECHHELICRVIYKRIAKEMKNIFSDRCTKLYDNLGNLDRVVQILENPSLMSKSESYDWKTNMIMMEEYDECFKCAIQEEEEDSFEPSIEQDTNKIHHLCEYVKTLHGQIQLLRIFQCRNSEVIRNLSDIDIPQQLYKLCENTSLSPSICERYCGQRRIAAVLSAFLYCWFQQLCMEWHADLTRQELMTETENELLEIESKVESSKSKKKSKKKKAKVKISEPPKAEEKNEITKSKQEFQQPIDSIDVPEELEGSGHEEEKKIDPFVENITAMDEDDLFERVGVTDGGRKISAVDFLCSRYFDIIESEDVQYI</sequence>
<gene>
    <name evidence="2" type="ORF">CTEN210_03342</name>
</gene>
<organism evidence="2 3">
    <name type="scientific">Chaetoceros tenuissimus</name>
    <dbReference type="NCBI Taxonomy" id="426638"/>
    <lineage>
        <taxon>Eukaryota</taxon>
        <taxon>Sar</taxon>
        <taxon>Stramenopiles</taxon>
        <taxon>Ochrophyta</taxon>
        <taxon>Bacillariophyta</taxon>
        <taxon>Coscinodiscophyceae</taxon>
        <taxon>Chaetocerotophycidae</taxon>
        <taxon>Chaetocerotales</taxon>
        <taxon>Chaetocerotaceae</taxon>
        <taxon>Chaetoceros</taxon>
    </lineage>
</organism>
<dbReference type="Proteomes" id="UP001054902">
    <property type="component" value="Unassembled WGS sequence"/>
</dbReference>
<protein>
    <submittedName>
        <fullName evidence="2">Uncharacterized protein</fullName>
    </submittedName>
</protein>
<evidence type="ECO:0000313" key="3">
    <source>
        <dbReference type="Proteomes" id="UP001054902"/>
    </source>
</evidence>
<reference evidence="2 3" key="1">
    <citation type="journal article" date="2021" name="Sci. Rep.">
        <title>The genome of the diatom Chaetoceros tenuissimus carries an ancient integrated fragment of an extant virus.</title>
        <authorList>
            <person name="Hongo Y."/>
            <person name="Kimura K."/>
            <person name="Takaki Y."/>
            <person name="Yoshida Y."/>
            <person name="Baba S."/>
            <person name="Kobayashi G."/>
            <person name="Nagasaki K."/>
            <person name="Hano T."/>
            <person name="Tomaru Y."/>
        </authorList>
    </citation>
    <scope>NUCLEOTIDE SEQUENCE [LARGE SCALE GENOMIC DNA]</scope>
    <source>
        <strain evidence="2 3">NIES-3715</strain>
    </source>
</reference>
<comment type="caution">
    <text evidence="2">The sequence shown here is derived from an EMBL/GenBank/DDBJ whole genome shotgun (WGS) entry which is preliminary data.</text>
</comment>
<proteinExistence type="predicted"/>
<name>A0AAD3CJ65_9STRA</name>
<dbReference type="AlphaFoldDB" id="A0AAD3CJ65"/>
<evidence type="ECO:0000313" key="2">
    <source>
        <dbReference type="EMBL" id="GFH46868.1"/>
    </source>
</evidence>
<feature type="compositionally biased region" description="Basic and acidic residues" evidence="1">
    <location>
        <begin position="940"/>
        <end position="958"/>
    </location>
</feature>
<evidence type="ECO:0000256" key="1">
    <source>
        <dbReference type="SAM" id="MobiDB-lite"/>
    </source>
</evidence>
<feature type="compositionally biased region" description="Basic residues" evidence="1">
    <location>
        <begin position="930"/>
        <end position="939"/>
    </location>
</feature>
<feature type="region of interest" description="Disordered" evidence="1">
    <location>
        <begin position="930"/>
        <end position="959"/>
    </location>
</feature>
<dbReference type="EMBL" id="BLLK01000022">
    <property type="protein sequence ID" value="GFH46868.1"/>
    <property type="molecule type" value="Genomic_DNA"/>
</dbReference>
<feature type="region of interest" description="Disordered" evidence="1">
    <location>
        <begin position="167"/>
        <end position="207"/>
    </location>
</feature>
<feature type="region of interest" description="Disordered" evidence="1">
    <location>
        <begin position="1"/>
        <end position="27"/>
    </location>
</feature>
<accession>A0AAD3CJ65</accession>
<feature type="compositionally biased region" description="Basic residues" evidence="1">
    <location>
        <begin position="177"/>
        <end position="189"/>
    </location>
</feature>